<dbReference type="OrthoDB" id="41532at2759"/>
<feature type="region of interest" description="Disordered" evidence="2">
    <location>
        <begin position="1299"/>
        <end position="1328"/>
    </location>
</feature>
<dbReference type="InterPro" id="IPR036875">
    <property type="entry name" value="Znf_CCHC_sf"/>
</dbReference>
<dbReference type="GO" id="GO:0003676">
    <property type="term" value="F:nucleic acid binding"/>
    <property type="evidence" value="ECO:0007669"/>
    <property type="project" value="InterPro"/>
</dbReference>
<dbReference type="GO" id="GO:0008270">
    <property type="term" value="F:zinc ion binding"/>
    <property type="evidence" value="ECO:0007669"/>
    <property type="project" value="UniProtKB-KW"/>
</dbReference>
<reference evidence="4 5" key="1">
    <citation type="journal article" date="2014" name="Nat. Commun.">
        <title>Klebsormidium flaccidum genome reveals primary factors for plant terrestrial adaptation.</title>
        <authorList>
            <person name="Hori K."/>
            <person name="Maruyama F."/>
            <person name="Fujisawa T."/>
            <person name="Togashi T."/>
            <person name="Yamamoto N."/>
            <person name="Seo M."/>
            <person name="Sato S."/>
            <person name="Yamada T."/>
            <person name="Mori H."/>
            <person name="Tajima N."/>
            <person name="Moriyama T."/>
            <person name="Ikeuchi M."/>
            <person name="Watanabe M."/>
            <person name="Wada H."/>
            <person name="Kobayashi K."/>
            <person name="Saito M."/>
            <person name="Masuda T."/>
            <person name="Sasaki-Sekimoto Y."/>
            <person name="Mashiguchi K."/>
            <person name="Awai K."/>
            <person name="Shimojima M."/>
            <person name="Masuda S."/>
            <person name="Iwai M."/>
            <person name="Nobusawa T."/>
            <person name="Narise T."/>
            <person name="Kondo S."/>
            <person name="Saito H."/>
            <person name="Sato R."/>
            <person name="Murakawa M."/>
            <person name="Ihara Y."/>
            <person name="Oshima-Yamada Y."/>
            <person name="Ohtaka K."/>
            <person name="Satoh M."/>
            <person name="Sonobe K."/>
            <person name="Ishii M."/>
            <person name="Ohtani R."/>
            <person name="Kanamori-Sato M."/>
            <person name="Honoki R."/>
            <person name="Miyazaki D."/>
            <person name="Mochizuki H."/>
            <person name="Umetsu J."/>
            <person name="Higashi K."/>
            <person name="Shibata D."/>
            <person name="Kamiya Y."/>
            <person name="Sato N."/>
            <person name="Nakamura Y."/>
            <person name="Tabata S."/>
            <person name="Ida S."/>
            <person name="Kurokawa K."/>
            <person name="Ohta H."/>
        </authorList>
    </citation>
    <scope>NUCLEOTIDE SEQUENCE [LARGE SCALE GENOMIC DNA]</scope>
    <source>
        <strain evidence="4 5">NIES-2285</strain>
    </source>
</reference>
<evidence type="ECO:0000256" key="1">
    <source>
        <dbReference type="PROSITE-ProRule" id="PRU00047"/>
    </source>
</evidence>
<dbReference type="SMART" id="SM00343">
    <property type="entry name" value="ZnF_C2HC"/>
    <property type="match status" value="1"/>
</dbReference>
<keyword evidence="1" id="KW-0863">Zinc-finger</keyword>
<feature type="compositionally biased region" description="Basic and acidic residues" evidence="2">
    <location>
        <begin position="158"/>
        <end position="171"/>
    </location>
</feature>
<dbReference type="EMBL" id="DF237230">
    <property type="protein sequence ID" value="GAQ86295.1"/>
    <property type="molecule type" value="Genomic_DNA"/>
</dbReference>
<dbReference type="InterPro" id="IPR016181">
    <property type="entry name" value="Acyl_CoA_acyltransferase"/>
</dbReference>
<dbReference type="PROSITE" id="PS50158">
    <property type="entry name" value="ZF_CCHC"/>
    <property type="match status" value="1"/>
</dbReference>
<evidence type="ECO:0000313" key="5">
    <source>
        <dbReference type="Proteomes" id="UP000054558"/>
    </source>
</evidence>
<dbReference type="InterPro" id="IPR001878">
    <property type="entry name" value="Znf_CCHC"/>
</dbReference>
<dbReference type="SUPFAM" id="SSF55729">
    <property type="entry name" value="Acyl-CoA N-acyltransferases (Nat)"/>
    <property type="match status" value="1"/>
</dbReference>
<feature type="domain" description="CCHC-type" evidence="3">
    <location>
        <begin position="594"/>
        <end position="609"/>
    </location>
</feature>
<keyword evidence="1" id="KW-0479">Metal-binding</keyword>
<evidence type="ECO:0000256" key="2">
    <source>
        <dbReference type="SAM" id="MobiDB-lite"/>
    </source>
</evidence>
<keyword evidence="1" id="KW-0862">Zinc</keyword>
<dbReference type="Gene3D" id="3.40.630.30">
    <property type="match status" value="1"/>
</dbReference>
<dbReference type="Proteomes" id="UP000054558">
    <property type="component" value="Unassembled WGS sequence"/>
</dbReference>
<protein>
    <recommendedName>
        <fullName evidence="3">CCHC-type domain-containing protein</fullName>
    </recommendedName>
</protein>
<feature type="region of interest" description="Disordered" evidence="2">
    <location>
        <begin position="1"/>
        <end position="24"/>
    </location>
</feature>
<feature type="compositionally biased region" description="Low complexity" evidence="2">
    <location>
        <begin position="187"/>
        <end position="199"/>
    </location>
</feature>
<dbReference type="SUPFAM" id="SSF57756">
    <property type="entry name" value="Retrovirus zinc finger-like domains"/>
    <property type="match status" value="1"/>
</dbReference>
<keyword evidence="5" id="KW-1185">Reference proteome</keyword>
<feature type="compositionally biased region" description="Gly residues" evidence="2">
    <location>
        <begin position="88"/>
        <end position="98"/>
    </location>
</feature>
<accession>A0A1Y1I5R8</accession>
<evidence type="ECO:0000259" key="3">
    <source>
        <dbReference type="PROSITE" id="PS50158"/>
    </source>
</evidence>
<feature type="region of interest" description="Disordered" evidence="2">
    <location>
        <begin position="854"/>
        <end position="888"/>
    </location>
</feature>
<name>A0A1Y1I5R8_KLENI</name>
<evidence type="ECO:0000313" key="4">
    <source>
        <dbReference type="EMBL" id="GAQ86295.1"/>
    </source>
</evidence>
<feature type="compositionally biased region" description="Basic and acidic residues" evidence="2">
    <location>
        <begin position="13"/>
        <end position="24"/>
    </location>
</feature>
<feature type="compositionally biased region" description="Basic and acidic residues" evidence="2">
    <location>
        <begin position="236"/>
        <end position="261"/>
    </location>
</feature>
<dbReference type="Pfam" id="PF00098">
    <property type="entry name" value="zf-CCHC"/>
    <property type="match status" value="1"/>
</dbReference>
<proteinExistence type="predicted"/>
<organism evidence="4 5">
    <name type="scientific">Klebsormidium nitens</name>
    <name type="common">Green alga</name>
    <name type="synonym">Ulothrix nitens</name>
    <dbReference type="NCBI Taxonomy" id="105231"/>
    <lineage>
        <taxon>Eukaryota</taxon>
        <taxon>Viridiplantae</taxon>
        <taxon>Streptophyta</taxon>
        <taxon>Klebsormidiophyceae</taxon>
        <taxon>Klebsormidiales</taxon>
        <taxon>Klebsormidiaceae</taxon>
        <taxon>Klebsormidium</taxon>
    </lineage>
</organism>
<feature type="region of interest" description="Disordered" evidence="2">
    <location>
        <begin position="55"/>
        <end position="261"/>
    </location>
</feature>
<gene>
    <name evidence="4" type="ORF">KFL_002810035</name>
</gene>
<dbReference type="Gene3D" id="4.10.60.10">
    <property type="entry name" value="Zinc finger, CCHC-type"/>
    <property type="match status" value="1"/>
</dbReference>
<sequence length="1469" mass="159517">MQDGGAAEWPHGYNEKNERNAEPTKEVFDIELGLRFLGTQDELEGFRERQRIVNRSKSDGTYVAPPERERGIEDPMLVDSRASAASGLAGGLEGGGSGLHRDLLGVPAPGTELVLPPEPTYKSAAAQQAKKDKKKRAKQNQGAAAPNAEAHLSARRRAAPDLRLSREERARIAAAGPGPVPGTAQGRPAAARAPASIANGGRGGRGGRANNNARDRGRDWGPAPVQRQRSRSPPRRFHDNSRSPPKPRDRTPPRRSPARDSDAAVIEFGNGIRITIPQSLLSVPGGWSLLVTLQVRVCKVSARPGQAKEVELKLKPQSEELLDDNDRFHLAVGLLGGGARERAFHLESTMEVELLAANAPARAQFTTRTRAWQLEYELWDGKSETERGDTVRPVRPVAPAFEKLYFQPMERFRAMLEELYPERSSAKISEYNLFTQNKGESLANMFQRMKFLMVILNQPEQKSVFKLLDCLKAKHMASEVESHLNHLHLDPNLWTVDQVSNIALQIERGRSEKELWTGKSSHSDTATNLATVLLVVGPLRLAKRVITAATLTTCRTLVPIRRGESPSPPSQDFTSVARFANPTANNKPDADKTCYTCGETGHISRDCTKRQSGGEMSKREKGKPWCSHHNLNTHSNEQCWALHPELAPNFAKEKPQVKHARSAKKATEANFASMSAADKQAAYEDWQAKQSGWDGPTDAYTGVVVELNEPLVPALAAGTEKKRRSSETQQLKGVQGNMPLSFLPYDATSTERLRGGKDLEYDPFPVLADQGESETAGLPKALEKAPGAGGDSELPQSFEELAETDPRYQGKADYELPTSQVVQSPVSEDEIPGENFVTDLFGVQKPLYGYRNAASRDGLTSDRSDSEAQLGSDTLGKVPDTSLTGPSAHAELEGGVAADMELGGRQGRPGTVDPFAEPPIIIEGGELSVEYRDIAPEAWPPAVRASYHTVEVQALLGGPVTDDVRDAVRALGDNSEQGFLPGVVRGMFSGGPRPGMDGVAFRTRRLLGRESYPTWGELESSCTDSAQDKQARAVRSALLDPSIETGSLLLRTGDLLTPGQYKALGLRLLFLLKELSELSLLPLNLAPAEVVGTAEHTALEIEHGLALMQYVLELAHGLIDGTKTLSGPTSTACMLLAEFWWWLQWRSEYLVRGNVNGIGTELRYLGHGLVNLQVILDQADRWSQSWLWKHLAWALRNCKMAGFLTMRDIFVPPADFALASARRLVAEREKRAVEPARGRDDLARSTLTNLAQVFKQGRVFIRAGGLLAAAIPRAVAAPQPPRVPGPAAATVPALVTTPVTPPGSTTPKAAPLRNPAVTTGGDQRVQPELPGSSALESNTWFMGLVSVSTKVDNVGVGKAIVQACLEGAEKQGAKSLRLLQNVANAKSFSLYAKLGFEPKFVATYFEGFPKYPAPTCDDYTVRTLQEGDVAGCTALFSAANGFSIAETLSAHTKGWPFSMFVAVKDGEVV</sequence>